<feature type="signal peptide" evidence="8">
    <location>
        <begin position="1"/>
        <end position="20"/>
    </location>
</feature>
<evidence type="ECO:0000256" key="5">
    <source>
        <dbReference type="ARBA" id="ARBA00022989"/>
    </source>
</evidence>
<dbReference type="RefSeq" id="XP_056035582.1">
    <property type="nucleotide sequence ID" value="XM_056180802.1"/>
</dbReference>
<dbReference type="Pfam" id="PF01105">
    <property type="entry name" value="EMP24_GP25L"/>
    <property type="match status" value="1"/>
</dbReference>
<evidence type="ECO:0000256" key="6">
    <source>
        <dbReference type="ARBA" id="ARBA00023136"/>
    </source>
</evidence>
<dbReference type="AlphaFoldDB" id="A0AAE9W7S2"/>
<feature type="domain" description="GOLD" evidence="9">
    <location>
        <begin position="20"/>
        <end position="209"/>
    </location>
</feature>
<dbReference type="InterPro" id="IPR009038">
    <property type="entry name" value="GOLD_dom"/>
</dbReference>
<dbReference type="GeneID" id="80875491"/>
<dbReference type="PANTHER" id="PTHR22811">
    <property type="entry name" value="TRANSMEMBRANE EMP24 DOMAIN-CONTAINING PROTEIN"/>
    <property type="match status" value="1"/>
</dbReference>
<evidence type="ECO:0000259" key="9">
    <source>
        <dbReference type="SMART" id="SM01190"/>
    </source>
</evidence>
<reference evidence="10 11" key="1">
    <citation type="journal article" date="2023" name="G3 (Bethesda)">
        <title>A high-quality reference genome for the fission yeast Schizosaccharomyces osmophilus.</title>
        <authorList>
            <person name="Jia G.S."/>
            <person name="Zhang W.C."/>
            <person name="Liang Y."/>
            <person name="Liu X.H."/>
            <person name="Rhind N."/>
            <person name="Pidoux A."/>
            <person name="Brysch-Herzberg M."/>
            <person name="Du L.L."/>
        </authorList>
    </citation>
    <scope>NUCLEOTIDE SEQUENCE [LARGE SCALE GENOMIC DNA]</scope>
    <source>
        <strain evidence="10 11">CBS 15793</strain>
    </source>
</reference>
<keyword evidence="4 8" id="KW-0732">Signal</keyword>
<name>A0AAE9W7S2_9SCHI</name>
<sequence>MFTFKPFFLLLSLLVCAVQAVHFDIPAKLNPESFCLREYAGEKAVMIVFVKTSGNRGDGQKLSMEIKDSQGTVHSSVQNIIDEERIVSDVSRPTVIDICFKNTLQPGAMESEHKKRSIKLDFNIGADAQDYSALQKAYNLEPVEADLQRAKDFINEVKDKMYYLQARETKFRNTNESTNGRVKNFAYLTFITLIVLVTWQILYLRSFFQRKHLIP</sequence>
<evidence type="ECO:0000256" key="2">
    <source>
        <dbReference type="ARBA" id="ARBA00007104"/>
    </source>
</evidence>
<evidence type="ECO:0000256" key="7">
    <source>
        <dbReference type="SAM" id="Phobius"/>
    </source>
</evidence>
<keyword evidence="5 7" id="KW-1133">Transmembrane helix</keyword>
<organism evidence="10 11">
    <name type="scientific">Schizosaccharomyces osmophilus</name>
    <dbReference type="NCBI Taxonomy" id="2545709"/>
    <lineage>
        <taxon>Eukaryota</taxon>
        <taxon>Fungi</taxon>
        <taxon>Dikarya</taxon>
        <taxon>Ascomycota</taxon>
        <taxon>Taphrinomycotina</taxon>
        <taxon>Schizosaccharomycetes</taxon>
        <taxon>Schizosaccharomycetales</taxon>
        <taxon>Schizosaccharomycetaceae</taxon>
        <taxon>Schizosaccharomyces</taxon>
    </lineage>
</organism>
<keyword evidence="6 7" id="KW-0472">Membrane</keyword>
<evidence type="ECO:0000256" key="3">
    <source>
        <dbReference type="ARBA" id="ARBA00022692"/>
    </source>
</evidence>
<protein>
    <submittedName>
        <fullName evidence="10">COPII-coated vesicle component Erv25</fullName>
    </submittedName>
</protein>
<keyword evidence="3 7" id="KW-0812">Transmembrane</keyword>
<dbReference type="GO" id="GO:0016020">
    <property type="term" value="C:membrane"/>
    <property type="evidence" value="ECO:0007669"/>
    <property type="project" value="UniProtKB-SubCell"/>
</dbReference>
<evidence type="ECO:0000313" key="11">
    <source>
        <dbReference type="Proteomes" id="UP001212411"/>
    </source>
</evidence>
<gene>
    <name evidence="10" type="primary">erv25</name>
    <name evidence="10" type="ORF">SOMG_02009</name>
</gene>
<accession>A0AAE9W7S2</accession>
<dbReference type="EMBL" id="CP115611">
    <property type="protein sequence ID" value="WBW71339.1"/>
    <property type="molecule type" value="Genomic_DNA"/>
</dbReference>
<dbReference type="Proteomes" id="UP001212411">
    <property type="component" value="Chromosome 1"/>
</dbReference>
<keyword evidence="11" id="KW-1185">Reference proteome</keyword>
<proteinExistence type="inferred from homology"/>
<feature type="transmembrane region" description="Helical" evidence="7">
    <location>
        <begin position="185"/>
        <end position="204"/>
    </location>
</feature>
<comment type="similarity">
    <text evidence="2">Belongs to the EMP24/GP25L family.</text>
</comment>
<evidence type="ECO:0000256" key="4">
    <source>
        <dbReference type="ARBA" id="ARBA00022729"/>
    </source>
</evidence>
<feature type="chain" id="PRO_5041977289" evidence="8">
    <location>
        <begin position="21"/>
        <end position="215"/>
    </location>
</feature>
<evidence type="ECO:0000313" key="10">
    <source>
        <dbReference type="EMBL" id="WBW71339.1"/>
    </source>
</evidence>
<comment type="subcellular location">
    <subcellularLocation>
        <location evidence="1">Membrane</location>
        <topology evidence="1">Single-pass type I membrane protein</topology>
    </subcellularLocation>
</comment>
<dbReference type="InterPro" id="IPR015720">
    <property type="entry name" value="Emp24-like"/>
</dbReference>
<evidence type="ECO:0000256" key="8">
    <source>
        <dbReference type="SAM" id="SignalP"/>
    </source>
</evidence>
<dbReference type="SMART" id="SM01190">
    <property type="entry name" value="EMP24_GP25L"/>
    <property type="match status" value="1"/>
</dbReference>
<dbReference type="KEGG" id="som:SOMG_02009"/>
<evidence type="ECO:0000256" key="1">
    <source>
        <dbReference type="ARBA" id="ARBA00004479"/>
    </source>
</evidence>